<keyword evidence="2" id="KW-1185">Reference proteome</keyword>
<reference evidence="1 2" key="1">
    <citation type="submission" date="2016-10" db="EMBL/GenBank/DDBJ databases">
        <authorList>
            <person name="de Groot N.N."/>
        </authorList>
    </citation>
    <scope>NUCLEOTIDE SEQUENCE [LARGE SCALE GENOMIC DNA]</scope>
    <source>
        <strain evidence="1 2">CGMCC 1.9156</strain>
    </source>
</reference>
<accession>A0A1I2I7X5</accession>
<sequence>MKKVENIVVAAASLAHLKYVGQINDSIDAASKERGTGIARRSDEYITTKIMEGKAIIALDGEDFAGFCYVESWGHNRFVANSGLIVVNTYRGIGLAREIKRKAFELSRKKFPDAKIFGLTTGLAVMKINHELGYRPVTFSELTTDEDFWKGCQSCVNYDILTRTGRSKCLCTGMLFDPAWEAEKAKKETKPKKVSLMEMIGKLKNKSNSNGKDSGFKMFKKLKQNMSDDTVRQSFQD</sequence>
<evidence type="ECO:0000313" key="1">
    <source>
        <dbReference type="EMBL" id="SFF36641.1"/>
    </source>
</evidence>
<dbReference type="AlphaFoldDB" id="A0A1I2I7X5"/>
<dbReference type="RefSeq" id="WP_093920005.1">
    <property type="nucleotide sequence ID" value="NZ_FONW01000005.1"/>
</dbReference>
<organism evidence="1 2">
    <name type="scientific">Sunxiuqinia elliptica</name>
    <dbReference type="NCBI Taxonomy" id="655355"/>
    <lineage>
        <taxon>Bacteria</taxon>
        <taxon>Pseudomonadati</taxon>
        <taxon>Bacteroidota</taxon>
        <taxon>Bacteroidia</taxon>
        <taxon>Marinilabiliales</taxon>
        <taxon>Prolixibacteraceae</taxon>
        <taxon>Sunxiuqinia</taxon>
    </lineage>
</organism>
<dbReference type="EMBL" id="FONW01000005">
    <property type="protein sequence ID" value="SFF36641.1"/>
    <property type="molecule type" value="Genomic_DNA"/>
</dbReference>
<dbReference type="Gene3D" id="3.40.630.30">
    <property type="match status" value="1"/>
</dbReference>
<gene>
    <name evidence="1" type="ORF">SAMN05216283_10591</name>
</gene>
<dbReference type="STRING" id="655355.SAMN05216283_10591"/>
<protein>
    <recommendedName>
        <fullName evidence="3">N-acetyltransferase domain-containing protein</fullName>
    </recommendedName>
</protein>
<proteinExistence type="predicted"/>
<evidence type="ECO:0008006" key="3">
    <source>
        <dbReference type="Google" id="ProtNLM"/>
    </source>
</evidence>
<dbReference type="InterPro" id="IPR016181">
    <property type="entry name" value="Acyl_CoA_acyltransferase"/>
</dbReference>
<dbReference type="SUPFAM" id="SSF55729">
    <property type="entry name" value="Acyl-CoA N-acyltransferases (Nat)"/>
    <property type="match status" value="1"/>
</dbReference>
<evidence type="ECO:0000313" key="2">
    <source>
        <dbReference type="Proteomes" id="UP000198964"/>
    </source>
</evidence>
<dbReference type="Proteomes" id="UP000198964">
    <property type="component" value="Unassembled WGS sequence"/>
</dbReference>
<name>A0A1I2I7X5_9BACT</name>